<accession>A0A2P1PVY7</accession>
<dbReference type="PROSITE" id="PS50011">
    <property type="entry name" value="PROTEIN_KINASE_DOM"/>
    <property type="match status" value="1"/>
</dbReference>
<dbReference type="RefSeq" id="WP_106892930.1">
    <property type="nucleotide sequence ID" value="NZ_CP027860.1"/>
</dbReference>
<dbReference type="CDD" id="cd14014">
    <property type="entry name" value="STKc_PknB_like"/>
    <property type="match status" value="1"/>
</dbReference>
<sequence length="787" mass="87265">MSQELDPLQDPLAWLESRSLWQGALFRSLVAEAGSVDELPVDMGLGAWQIKALLGAGGMAQVYRAVRADGQFEQTVAIKCVPANPSVRDLELFRRERQILAELNHPNIARLLDGGTLPDGRAWLAMELVEGDQIDRHADAEHLDLEARVRLLLQVIAAVAHAHQRLLIHRDIKPSNVLVDAEGRVRLLDFGIAGWMDERVQVRAYSPGWASPEQKADGLVGPASDQYQLGLLLAKLCAPFLAGQGIRLRELLAIEARACADTPEQRYHAVAELGADLERWLARQPVQAMSRGLAYAAHCAIRRRPISTAISVLVLVAMLTTVAMFSWRLQKEHDRAERAATIAEQINQFLTRDLLAQADPYNNPDRDLRVRDVLDRARVGIGQRFADQPAIEAGIRSSLADAYTGIGDYPRAREQYEEAIARAESDPEFDIEQLVSLRAAAEAIDSHLGNAEQAVAGLKALEAAERQRLGTDSALQKELALKVLEIQIVRMNSDGALAGIADLRERLGNTEADALLEERLLALEADATTRLARFDVATDVANRSYRATVNRYGEDSPTAQLAAQVLVTLARQKGDFDEALTREEQIAQWYERRFGRHHPETLRILNEWASILQDNGQRVEAEALFREVLAEREKTLGDRDVQTRTSLNNLGLVLSLQNKLDEAEVYYRRALEVERAVAGPDALDVLVLAHNLAGLQRKRGDYAAALALAEETVARAEQTLAEDRYEPALFRVGLAQTLQKLGRYDEAEQQFQTARSRLIRVFGQDHANVAKVDAMLNVLAAERSGAR</sequence>
<dbReference type="InterPro" id="IPR017441">
    <property type="entry name" value="Protein_kinase_ATP_BS"/>
</dbReference>
<keyword evidence="5" id="KW-0802">TPR repeat</keyword>
<dbReference type="SMART" id="SM00028">
    <property type="entry name" value="TPR"/>
    <property type="match status" value="5"/>
</dbReference>
<gene>
    <name evidence="8" type="ORF">C7S18_18320</name>
</gene>
<name>A0A2P1PVY7_9GAMM</name>
<organism evidence="8 9">
    <name type="scientific">Ahniella affigens</name>
    <dbReference type="NCBI Taxonomy" id="2021234"/>
    <lineage>
        <taxon>Bacteria</taxon>
        <taxon>Pseudomonadati</taxon>
        <taxon>Pseudomonadota</taxon>
        <taxon>Gammaproteobacteria</taxon>
        <taxon>Lysobacterales</taxon>
        <taxon>Rhodanobacteraceae</taxon>
        <taxon>Ahniella</taxon>
    </lineage>
</organism>
<dbReference type="AlphaFoldDB" id="A0A2P1PVY7"/>
<dbReference type="PANTHER" id="PTHR43289">
    <property type="entry name" value="MITOGEN-ACTIVATED PROTEIN KINASE KINASE KINASE 20-RELATED"/>
    <property type="match status" value="1"/>
</dbReference>
<dbReference type="PROSITE" id="PS00107">
    <property type="entry name" value="PROTEIN_KINASE_ATP"/>
    <property type="match status" value="1"/>
</dbReference>
<dbReference type="Pfam" id="PF13424">
    <property type="entry name" value="TPR_12"/>
    <property type="match status" value="1"/>
</dbReference>
<dbReference type="Gene3D" id="3.30.200.20">
    <property type="entry name" value="Phosphorylase Kinase, domain 1"/>
    <property type="match status" value="1"/>
</dbReference>
<evidence type="ECO:0000256" key="6">
    <source>
        <dbReference type="PROSITE-ProRule" id="PRU10141"/>
    </source>
</evidence>
<dbReference type="Proteomes" id="UP000241074">
    <property type="component" value="Chromosome"/>
</dbReference>
<evidence type="ECO:0000256" key="5">
    <source>
        <dbReference type="PROSITE-ProRule" id="PRU00339"/>
    </source>
</evidence>
<dbReference type="InterPro" id="IPR000719">
    <property type="entry name" value="Prot_kinase_dom"/>
</dbReference>
<dbReference type="PANTHER" id="PTHR43289:SF34">
    <property type="entry name" value="SERINE_THREONINE-PROTEIN KINASE YBDM-RELATED"/>
    <property type="match status" value="1"/>
</dbReference>
<keyword evidence="1" id="KW-0808">Transferase</keyword>
<reference evidence="8 9" key="2">
    <citation type="submission" date="2018-03" db="EMBL/GenBank/DDBJ databases">
        <authorList>
            <person name="Keele B.F."/>
        </authorList>
    </citation>
    <scope>NUCLEOTIDE SEQUENCE [LARGE SCALE GENOMIC DNA]</scope>
    <source>
        <strain evidence="8 9">D13</strain>
    </source>
</reference>
<feature type="domain" description="Protein kinase" evidence="7">
    <location>
        <begin position="48"/>
        <end position="301"/>
    </location>
</feature>
<evidence type="ECO:0000256" key="1">
    <source>
        <dbReference type="ARBA" id="ARBA00022679"/>
    </source>
</evidence>
<keyword evidence="4 6" id="KW-0067">ATP-binding</keyword>
<dbReference type="GO" id="GO:0005524">
    <property type="term" value="F:ATP binding"/>
    <property type="evidence" value="ECO:0007669"/>
    <property type="project" value="UniProtKB-UniRule"/>
</dbReference>
<dbReference type="InterPro" id="IPR011990">
    <property type="entry name" value="TPR-like_helical_dom_sf"/>
</dbReference>
<dbReference type="KEGG" id="xba:C7S18_18320"/>
<feature type="repeat" description="TPR" evidence="5">
    <location>
        <begin position="393"/>
        <end position="426"/>
    </location>
</feature>
<dbReference type="Pfam" id="PF13374">
    <property type="entry name" value="TPR_10"/>
    <property type="match status" value="3"/>
</dbReference>
<dbReference type="Gene3D" id="1.10.510.10">
    <property type="entry name" value="Transferase(Phosphotransferase) domain 1"/>
    <property type="match status" value="1"/>
</dbReference>
<evidence type="ECO:0000313" key="9">
    <source>
        <dbReference type="Proteomes" id="UP000241074"/>
    </source>
</evidence>
<dbReference type="OrthoDB" id="9801841at2"/>
<dbReference type="PROSITE" id="PS00108">
    <property type="entry name" value="PROTEIN_KINASE_ST"/>
    <property type="match status" value="1"/>
</dbReference>
<dbReference type="EMBL" id="CP027860">
    <property type="protein sequence ID" value="AVP99011.1"/>
    <property type="molecule type" value="Genomic_DNA"/>
</dbReference>
<evidence type="ECO:0000313" key="8">
    <source>
        <dbReference type="EMBL" id="AVP99011.1"/>
    </source>
</evidence>
<proteinExistence type="predicted"/>
<dbReference type="Gene3D" id="1.25.40.10">
    <property type="entry name" value="Tetratricopeptide repeat domain"/>
    <property type="match status" value="3"/>
</dbReference>
<feature type="binding site" evidence="6">
    <location>
        <position position="79"/>
    </location>
    <ligand>
        <name>ATP</name>
        <dbReference type="ChEBI" id="CHEBI:30616"/>
    </ligand>
</feature>
<evidence type="ECO:0000256" key="4">
    <source>
        <dbReference type="ARBA" id="ARBA00022840"/>
    </source>
</evidence>
<dbReference type="InterPro" id="IPR019734">
    <property type="entry name" value="TPR_rpt"/>
</dbReference>
<keyword evidence="2 6" id="KW-0547">Nucleotide-binding</keyword>
<evidence type="ECO:0000259" key="7">
    <source>
        <dbReference type="PROSITE" id="PS50011"/>
    </source>
</evidence>
<dbReference type="InterPro" id="IPR008271">
    <property type="entry name" value="Ser/Thr_kinase_AS"/>
</dbReference>
<evidence type="ECO:0000256" key="2">
    <source>
        <dbReference type="ARBA" id="ARBA00022741"/>
    </source>
</evidence>
<reference evidence="8 9" key="1">
    <citation type="submission" date="2018-03" db="EMBL/GenBank/DDBJ databases">
        <title>Ahniella affigens gen. nov., sp. nov., a gammaproteobacterium isolated from sandy soil near a stream.</title>
        <authorList>
            <person name="Ko Y."/>
            <person name="Kim J.-H."/>
        </authorList>
    </citation>
    <scope>NUCLEOTIDE SEQUENCE [LARGE SCALE GENOMIC DNA]</scope>
    <source>
        <strain evidence="8 9">D13</strain>
    </source>
</reference>
<dbReference type="SUPFAM" id="SSF48452">
    <property type="entry name" value="TPR-like"/>
    <property type="match status" value="2"/>
</dbReference>
<dbReference type="GO" id="GO:0004674">
    <property type="term" value="F:protein serine/threonine kinase activity"/>
    <property type="evidence" value="ECO:0007669"/>
    <property type="project" value="TreeGrafter"/>
</dbReference>
<dbReference type="InterPro" id="IPR011009">
    <property type="entry name" value="Kinase-like_dom_sf"/>
</dbReference>
<keyword evidence="3" id="KW-0418">Kinase</keyword>
<keyword evidence="9" id="KW-1185">Reference proteome</keyword>
<dbReference type="PROSITE" id="PS50005">
    <property type="entry name" value="TPR"/>
    <property type="match status" value="1"/>
</dbReference>
<dbReference type="Pfam" id="PF00069">
    <property type="entry name" value="Pkinase"/>
    <property type="match status" value="1"/>
</dbReference>
<dbReference type="SUPFAM" id="SSF56112">
    <property type="entry name" value="Protein kinase-like (PK-like)"/>
    <property type="match status" value="1"/>
</dbReference>
<evidence type="ECO:0000256" key="3">
    <source>
        <dbReference type="ARBA" id="ARBA00022777"/>
    </source>
</evidence>
<protein>
    <recommendedName>
        <fullName evidence="7">Protein kinase domain-containing protein</fullName>
    </recommendedName>
</protein>
<dbReference type="SMART" id="SM00220">
    <property type="entry name" value="S_TKc"/>
    <property type="match status" value="1"/>
</dbReference>